<dbReference type="PANTHER" id="PTHR43133:SF62">
    <property type="entry name" value="RNA POLYMERASE SIGMA FACTOR SIGZ"/>
    <property type="match status" value="1"/>
</dbReference>
<dbReference type="GO" id="GO:0006352">
    <property type="term" value="P:DNA-templated transcription initiation"/>
    <property type="evidence" value="ECO:0007669"/>
    <property type="project" value="InterPro"/>
</dbReference>
<dbReference type="AlphaFoldDB" id="A0A969WAD0"/>
<dbReference type="CDD" id="cd06171">
    <property type="entry name" value="Sigma70_r4"/>
    <property type="match status" value="1"/>
</dbReference>
<organism evidence="7 8">
    <name type="scientific">Solimonas marina</name>
    <dbReference type="NCBI Taxonomy" id="2714601"/>
    <lineage>
        <taxon>Bacteria</taxon>
        <taxon>Pseudomonadati</taxon>
        <taxon>Pseudomonadota</taxon>
        <taxon>Gammaproteobacteria</taxon>
        <taxon>Nevskiales</taxon>
        <taxon>Nevskiaceae</taxon>
        <taxon>Solimonas</taxon>
    </lineage>
</organism>
<dbReference type="InterPro" id="IPR014284">
    <property type="entry name" value="RNA_pol_sigma-70_dom"/>
</dbReference>
<gene>
    <name evidence="7" type="ORF">G7Y82_02845</name>
</gene>
<evidence type="ECO:0000313" key="8">
    <source>
        <dbReference type="Proteomes" id="UP000653472"/>
    </source>
</evidence>
<keyword evidence="4" id="KW-0804">Transcription</keyword>
<dbReference type="InterPro" id="IPR039425">
    <property type="entry name" value="RNA_pol_sigma-70-like"/>
</dbReference>
<evidence type="ECO:0000256" key="3">
    <source>
        <dbReference type="ARBA" id="ARBA00023082"/>
    </source>
</evidence>
<proteinExistence type="inferred from homology"/>
<dbReference type="SUPFAM" id="SSF88946">
    <property type="entry name" value="Sigma2 domain of RNA polymerase sigma factors"/>
    <property type="match status" value="1"/>
</dbReference>
<protein>
    <submittedName>
        <fullName evidence="7">Sigma-70 family RNA polymerase sigma factor</fullName>
    </submittedName>
</protein>
<evidence type="ECO:0000256" key="4">
    <source>
        <dbReference type="ARBA" id="ARBA00023163"/>
    </source>
</evidence>
<feature type="domain" description="RNA polymerase sigma-70 region 2" evidence="5">
    <location>
        <begin position="25"/>
        <end position="92"/>
    </location>
</feature>
<comment type="caution">
    <text evidence="7">The sequence shown here is derived from an EMBL/GenBank/DDBJ whole genome shotgun (WGS) entry which is preliminary data.</text>
</comment>
<sequence>MTDAAVLGRLLADTASGDQRAFRELYNATSAHLFAVLIRILERRDWAEEALQDCYLKVWQKAEQYAPDKGAPLTWLQTIARYRALDLLRAKRPEIGMPEEDEAPPMTFADGQAVDPEARAVEGEGMGRLTECLDELAPDPRRSVLLAYYEGYTHPELATVLKAPLGTVKSWVRRGLAQLRDCLDA</sequence>
<dbReference type="Pfam" id="PF04542">
    <property type="entry name" value="Sigma70_r2"/>
    <property type="match status" value="1"/>
</dbReference>
<evidence type="ECO:0000259" key="5">
    <source>
        <dbReference type="Pfam" id="PF04542"/>
    </source>
</evidence>
<evidence type="ECO:0000256" key="1">
    <source>
        <dbReference type="ARBA" id="ARBA00010641"/>
    </source>
</evidence>
<feature type="domain" description="RNA polymerase sigma factor 70 region 4 type 2" evidence="6">
    <location>
        <begin position="128"/>
        <end position="179"/>
    </location>
</feature>
<dbReference type="Gene3D" id="1.10.10.10">
    <property type="entry name" value="Winged helix-like DNA-binding domain superfamily/Winged helix DNA-binding domain"/>
    <property type="match status" value="1"/>
</dbReference>
<reference evidence="7" key="1">
    <citation type="submission" date="2020-03" db="EMBL/GenBank/DDBJ databases">
        <title>Solimonas marina sp. nov., isolated from deep seawater of the Pacific Ocean.</title>
        <authorList>
            <person name="Liu X."/>
            <person name="Lai Q."/>
            <person name="Sun F."/>
            <person name="Gai Y."/>
            <person name="Li G."/>
            <person name="Shao Z."/>
        </authorList>
    </citation>
    <scope>NUCLEOTIDE SEQUENCE</scope>
    <source>
        <strain evidence="7">C16B3</strain>
    </source>
</reference>
<keyword evidence="3" id="KW-0731">Sigma factor</keyword>
<dbReference type="Pfam" id="PF08281">
    <property type="entry name" value="Sigma70_r4_2"/>
    <property type="match status" value="1"/>
</dbReference>
<dbReference type="InterPro" id="IPR013325">
    <property type="entry name" value="RNA_pol_sigma_r2"/>
</dbReference>
<dbReference type="RefSeq" id="WP_168146471.1">
    <property type="nucleotide sequence ID" value="NZ_JAAVXB010000001.1"/>
</dbReference>
<dbReference type="PANTHER" id="PTHR43133">
    <property type="entry name" value="RNA POLYMERASE ECF-TYPE SIGMA FACTO"/>
    <property type="match status" value="1"/>
</dbReference>
<dbReference type="Gene3D" id="1.10.1740.10">
    <property type="match status" value="1"/>
</dbReference>
<keyword evidence="8" id="KW-1185">Reference proteome</keyword>
<dbReference type="SUPFAM" id="SSF88659">
    <property type="entry name" value="Sigma3 and sigma4 domains of RNA polymerase sigma factors"/>
    <property type="match status" value="1"/>
</dbReference>
<dbReference type="EMBL" id="JAAVXB010000001">
    <property type="protein sequence ID" value="NKF21240.1"/>
    <property type="molecule type" value="Genomic_DNA"/>
</dbReference>
<evidence type="ECO:0000259" key="6">
    <source>
        <dbReference type="Pfam" id="PF08281"/>
    </source>
</evidence>
<dbReference type="InterPro" id="IPR013324">
    <property type="entry name" value="RNA_pol_sigma_r3/r4-like"/>
</dbReference>
<dbReference type="GO" id="GO:0016987">
    <property type="term" value="F:sigma factor activity"/>
    <property type="evidence" value="ECO:0007669"/>
    <property type="project" value="UniProtKB-KW"/>
</dbReference>
<accession>A0A969WAD0</accession>
<dbReference type="InterPro" id="IPR013249">
    <property type="entry name" value="RNA_pol_sigma70_r4_t2"/>
</dbReference>
<evidence type="ECO:0000256" key="2">
    <source>
        <dbReference type="ARBA" id="ARBA00023015"/>
    </source>
</evidence>
<keyword evidence="2" id="KW-0805">Transcription regulation</keyword>
<dbReference type="GO" id="GO:0003677">
    <property type="term" value="F:DNA binding"/>
    <property type="evidence" value="ECO:0007669"/>
    <property type="project" value="InterPro"/>
</dbReference>
<dbReference type="Proteomes" id="UP000653472">
    <property type="component" value="Unassembled WGS sequence"/>
</dbReference>
<dbReference type="InterPro" id="IPR036388">
    <property type="entry name" value="WH-like_DNA-bd_sf"/>
</dbReference>
<name>A0A969WAD0_9GAMM</name>
<evidence type="ECO:0000313" key="7">
    <source>
        <dbReference type="EMBL" id="NKF21240.1"/>
    </source>
</evidence>
<comment type="similarity">
    <text evidence="1">Belongs to the sigma-70 factor family. ECF subfamily.</text>
</comment>
<dbReference type="InterPro" id="IPR007627">
    <property type="entry name" value="RNA_pol_sigma70_r2"/>
</dbReference>
<dbReference type="NCBIfam" id="TIGR02937">
    <property type="entry name" value="sigma70-ECF"/>
    <property type="match status" value="1"/>
</dbReference>